<dbReference type="VEuPathDB" id="FungiDB:AMAG_16777"/>
<gene>
    <name evidence="1" type="ORF">AMAG_16777</name>
</gene>
<sequence length="477" mass="52438">MRTPEDAPSPLEMLPDAVLEDLLHHIAHVDHASLLQLARASPVLYAFAVTIAVRTAPLKWYPLELPRTRRNPSVANLWSHAIKGNIVGHLGYARAGPTLDIYLIWSKLDNDPNHRELWTRFSVLGPIPPKKLRSLRINTLTMPLMAPVLPRAHRVQVDLQELELAGSILACLDTLGGFPDRVAHLAVDLGFVDFDVVGATVGKAIIRRLARLLASSRVKSLCISLVNAPNDSDFDAQVVDAVETLLVHGMPPTVEMLSIKGFNFSLDGEIPNHQHLIRVPWGRALRHIKSELALETLELFDMPVDAGPARDHLLTCVQPTLTSFGLMMANSEDMLGAVHAVIKTLASTCPALRWLQLELPDMDDTLPLGMIATFTIPLFHKLPLDHVGLVNFGLVASAESETETLFAALAKHVPGLQSLNLTRNQGIDSAVVETLLAMLPQLRWLAVWYTGAKDADRDRLLHLFPKVKVLTSPDALS</sequence>
<proteinExistence type="predicted"/>
<dbReference type="Proteomes" id="UP000054350">
    <property type="component" value="Unassembled WGS sequence"/>
</dbReference>
<evidence type="ECO:0000313" key="1">
    <source>
        <dbReference type="EMBL" id="KNE72288.1"/>
    </source>
</evidence>
<keyword evidence="2" id="KW-1185">Reference proteome</keyword>
<dbReference type="OrthoDB" id="5551398at2759"/>
<dbReference type="Gene3D" id="3.80.10.10">
    <property type="entry name" value="Ribonuclease Inhibitor"/>
    <property type="match status" value="1"/>
</dbReference>
<accession>A0A0L0TBV0</accession>
<dbReference type="InterPro" id="IPR032675">
    <property type="entry name" value="LRR_dom_sf"/>
</dbReference>
<protein>
    <submittedName>
        <fullName evidence="1">Uncharacterized protein</fullName>
    </submittedName>
</protein>
<reference evidence="2" key="2">
    <citation type="submission" date="2009-11" db="EMBL/GenBank/DDBJ databases">
        <title>The Genome Sequence of Allomyces macrogynus strain ATCC 38327.</title>
        <authorList>
            <consortium name="The Broad Institute Genome Sequencing Platform"/>
            <person name="Russ C."/>
            <person name="Cuomo C."/>
            <person name="Shea T."/>
            <person name="Young S.K."/>
            <person name="Zeng Q."/>
            <person name="Koehrsen M."/>
            <person name="Haas B."/>
            <person name="Borodovsky M."/>
            <person name="Guigo R."/>
            <person name="Alvarado L."/>
            <person name="Berlin A."/>
            <person name="Borenstein D."/>
            <person name="Chen Z."/>
            <person name="Engels R."/>
            <person name="Freedman E."/>
            <person name="Gellesch M."/>
            <person name="Goldberg J."/>
            <person name="Griggs A."/>
            <person name="Gujja S."/>
            <person name="Heiman D."/>
            <person name="Hepburn T."/>
            <person name="Howarth C."/>
            <person name="Jen D."/>
            <person name="Larson L."/>
            <person name="Lewis B."/>
            <person name="Mehta T."/>
            <person name="Park D."/>
            <person name="Pearson M."/>
            <person name="Roberts A."/>
            <person name="Saif S."/>
            <person name="Shenoy N."/>
            <person name="Sisk P."/>
            <person name="Stolte C."/>
            <person name="Sykes S."/>
            <person name="Walk T."/>
            <person name="White J."/>
            <person name="Yandava C."/>
            <person name="Burger G."/>
            <person name="Gray M.W."/>
            <person name="Holland P.W.H."/>
            <person name="King N."/>
            <person name="Lang F.B.F."/>
            <person name="Roger A.J."/>
            <person name="Ruiz-Trillo I."/>
            <person name="Lander E."/>
            <person name="Nusbaum C."/>
        </authorList>
    </citation>
    <scope>NUCLEOTIDE SEQUENCE [LARGE SCALE GENOMIC DNA]</scope>
    <source>
        <strain evidence="2">ATCC 38327</strain>
    </source>
</reference>
<dbReference type="SUPFAM" id="SSF52047">
    <property type="entry name" value="RNI-like"/>
    <property type="match status" value="1"/>
</dbReference>
<organism evidence="1 2">
    <name type="scientific">Allomyces macrogynus (strain ATCC 38327)</name>
    <name type="common">Allomyces javanicus var. macrogynus</name>
    <dbReference type="NCBI Taxonomy" id="578462"/>
    <lineage>
        <taxon>Eukaryota</taxon>
        <taxon>Fungi</taxon>
        <taxon>Fungi incertae sedis</taxon>
        <taxon>Blastocladiomycota</taxon>
        <taxon>Blastocladiomycetes</taxon>
        <taxon>Blastocladiales</taxon>
        <taxon>Blastocladiaceae</taxon>
        <taxon>Allomyces</taxon>
    </lineage>
</organism>
<evidence type="ECO:0000313" key="2">
    <source>
        <dbReference type="Proteomes" id="UP000054350"/>
    </source>
</evidence>
<name>A0A0L0TBV0_ALLM3</name>
<dbReference type="AlphaFoldDB" id="A0A0L0TBV0"/>
<dbReference type="EMBL" id="GG745378">
    <property type="protein sequence ID" value="KNE72288.1"/>
    <property type="molecule type" value="Genomic_DNA"/>
</dbReference>
<reference evidence="1 2" key="1">
    <citation type="submission" date="2009-11" db="EMBL/GenBank/DDBJ databases">
        <title>Annotation of Allomyces macrogynus ATCC 38327.</title>
        <authorList>
            <consortium name="The Broad Institute Genome Sequencing Platform"/>
            <person name="Russ C."/>
            <person name="Cuomo C."/>
            <person name="Burger G."/>
            <person name="Gray M.W."/>
            <person name="Holland P.W.H."/>
            <person name="King N."/>
            <person name="Lang F.B.F."/>
            <person name="Roger A.J."/>
            <person name="Ruiz-Trillo I."/>
            <person name="Young S.K."/>
            <person name="Zeng Q."/>
            <person name="Gargeya S."/>
            <person name="Fitzgerald M."/>
            <person name="Haas B."/>
            <person name="Abouelleil A."/>
            <person name="Alvarado L."/>
            <person name="Arachchi H.M."/>
            <person name="Berlin A."/>
            <person name="Chapman S.B."/>
            <person name="Gearin G."/>
            <person name="Goldberg J."/>
            <person name="Griggs A."/>
            <person name="Gujja S."/>
            <person name="Hansen M."/>
            <person name="Heiman D."/>
            <person name="Howarth C."/>
            <person name="Larimer J."/>
            <person name="Lui A."/>
            <person name="MacDonald P.J.P."/>
            <person name="McCowen C."/>
            <person name="Montmayeur A."/>
            <person name="Murphy C."/>
            <person name="Neiman D."/>
            <person name="Pearson M."/>
            <person name="Priest M."/>
            <person name="Roberts A."/>
            <person name="Saif S."/>
            <person name="Shea T."/>
            <person name="Sisk P."/>
            <person name="Stolte C."/>
            <person name="Sykes S."/>
            <person name="Wortman J."/>
            <person name="Nusbaum C."/>
            <person name="Birren B."/>
        </authorList>
    </citation>
    <scope>NUCLEOTIDE SEQUENCE [LARGE SCALE GENOMIC DNA]</scope>
    <source>
        <strain evidence="1 2">ATCC 38327</strain>
    </source>
</reference>